<sequence>MKKSHLSRRDLLRIGTIAGGSSLLAALVGGCGNSSPAAVNGGAVDLSMWTHDDGYIKFFESSLPAVNAGSKFSTALAFTKIGSSDIVTKLIAQAVAGRGTPDVAGLEIGQFARLLNGDLADELLVDLSDVAAEFGNDLIQARTAPFSKNGKLFALDSDTPLAVYYHREDRFRELGIPTDLATWEELAQVAGQANKKHGVSFGALATGTDLPQVVQSFQIPLVQRGGNLFDKNGELTIETPEAEEVLSFLSKSVQSGVYTTVSDYYGAGMQAALKSNNLLGVAMPSWYAAYGIVPNVPEQTGKWRIRALPQFSGGGGRTSVGGGTGFAAVRGKANSVAAVELIKVAYLSKAQQVQRYKQLGYLPTLRSVFDDPELHALGNEYFGGQRLFEVYSDIIDDVPEIYQSGNQMILNTVLSGYLLRAYNGDLTPSQALTAAARDFRGQTRN</sequence>
<evidence type="ECO:0000313" key="1">
    <source>
        <dbReference type="EMBL" id="SEE38824.1"/>
    </source>
</evidence>
<name>A0A1H5IFH0_9MICC</name>
<gene>
    <name evidence="1" type="ORF">SAMN04489740_1290</name>
</gene>
<dbReference type="RefSeq" id="WP_074711036.1">
    <property type="nucleotide sequence ID" value="NZ_FNTV01000001.1"/>
</dbReference>
<dbReference type="PROSITE" id="PS51257">
    <property type="entry name" value="PROKAR_LIPOPROTEIN"/>
    <property type="match status" value="1"/>
</dbReference>
<dbReference type="PANTHER" id="PTHR43649:SF12">
    <property type="entry name" value="DIACETYLCHITOBIOSE BINDING PROTEIN DASA"/>
    <property type="match status" value="1"/>
</dbReference>
<dbReference type="Gene3D" id="3.40.190.10">
    <property type="entry name" value="Periplasmic binding protein-like II"/>
    <property type="match status" value="1"/>
</dbReference>
<protein>
    <submittedName>
        <fullName evidence="1">L-arabinose-binding protein</fullName>
    </submittedName>
</protein>
<dbReference type="SUPFAM" id="SSF53850">
    <property type="entry name" value="Periplasmic binding protein-like II"/>
    <property type="match status" value="1"/>
</dbReference>
<accession>A0A1H5IFH0</accession>
<dbReference type="InterPro" id="IPR006311">
    <property type="entry name" value="TAT_signal"/>
</dbReference>
<dbReference type="EMBL" id="FNTV01000001">
    <property type="protein sequence ID" value="SEE38824.1"/>
    <property type="molecule type" value="Genomic_DNA"/>
</dbReference>
<evidence type="ECO:0000313" key="2">
    <source>
        <dbReference type="Proteomes" id="UP000182725"/>
    </source>
</evidence>
<reference evidence="1 2" key="1">
    <citation type="submission" date="2016-10" db="EMBL/GenBank/DDBJ databases">
        <authorList>
            <person name="de Groot N.N."/>
        </authorList>
    </citation>
    <scope>NUCLEOTIDE SEQUENCE [LARGE SCALE GENOMIC DNA]</scope>
    <source>
        <strain evidence="1 2">DSM 22274</strain>
    </source>
</reference>
<dbReference type="PANTHER" id="PTHR43649">
    <property type="entry name" value="ARABINOSE-BINDING PROTEIN-RELATED"/>
    <property type="match status" value="1"/>
</dbReference>
<dbReference type="PROSITE" id="PS51318">
    <property type="entry name" value="TAT"/>
    <property type="match status" value="1"/>
</dbReference>
<dbReference type="InterPro" id="IPR006059">
    <property type="entry name" value="SBP"/>
</dbReference>
<proteinExistence type="predicted"/>
<dbReference type="Proteomes" id="UP000182725">
    <property type="component" value="Unassembled WGS sequence"/>
</dbReference>
<dbReference type="InterPro" id="IPR050490">
    <property type="entry name" value="Bact_solute-bd_prot1"/>
</dbReference>
<organism evidence="1 2">
    <name type="scientific">Arthrobacter alpinus</name>
    <dbReference type="NCBI Taxonomy" id="656366"/>
    <lineage>
        <taxon>Bacteria</taxon>
        <taxon>Bacillati</taxon>
        <taxon>Actinomycetota</taxon>
        <taxon>Actinomycetes</taxon>
        <taxon>Micrococcales</taxon>
        <taxon>Micrococcaceae</taxon>
        <taxon>Arthrobacter</taxon>
    </lineage>
</organism>
<dbReference type="AlphaFoldDB" id="A0A1H5IFH0"/>
<dbReference type="Pfam" id="PF13416">
    <property type="entry name" value="SBP_bac_8"/>
    <property type="match status" value="1"/>
</dbReference>